<dbReference type="SMART" id="SM00028">
    <property type="entry name" value="TPR"/>
    <property type="match status" value="3"/>
</dbReference>
<dbReference type="Gene3D" id="3.30.160.660">
    <property type="match status" value="1"/>
</dbReference>
<dbReference type="InterPro" id="IPR019734">
    <property type="entry name" value="TPR_rpt"/>
</dbReference>
<dbReference type="PANTHER" id="PTHR37809">
    <property type="entry name" value="RIBOSOMAL PROTEIN S12 METHYLTHIOTRANSFERASE ACCESSORY FACTOR YCAO"/>
    <property type="match status" value="1"/>
</dbReference>
<accession>A0A7C9MN54</accession>
<dbReference type="RefSeq" id="WP_160963735.1">
    <property type="nucleotide sequence ID" value="NZ_WVUD01000055.1"/>
</dbReference>
<dbReference type="Gene3D" id="1.25.40.10">
    <property type="entry name" value="Tetratricopeptide repeat domain"/>
    <property type="match status" value="1"/>
</dbReference>
<dbReference type="EMBL" id="WVUD01000055">
    <property type="protein sequence ID" value="MYL85093.1"/>
    <property type="molecule type" value="Genomic_DNA"/>
</dbReference>
<feature type="domain" description="YcaO" evidence="1">
    <location>
        <begin position="82"/>
        <end position="433"/>
    </location>
</feature>
<organism evidence="2 3">
    <name type="scientific">Solidesulfovibrio aerotolerans</name>
    <dbReference type="NCBI Taxonomy" id="295255"/>
    <lineage>
        <taxon>Bacteria</taxon>
        <taxon>Pseudomonadati</taxon>
        <taxon>Thermodesulfobacteriota</taxon>
        <taxon>Desulfovibrionia</taxon>
        <taxon>Desulfovibrionales</taxon>
        <taxon>Desulfovibrionaceae</taxon>
        <taxon>Solidesulfovibrio</taxon>
    </lineage>
</organism>
<dbReference type="AlphaFoldDB" id="A0A7C9MN54"/>
<name>A0A7C9MN54_9BACT</name>
<keyword evidence="3" id="KW-1185">Reference proteome</keyword>
<dbReference type="PANTHER" id="PTHR37809:SF1">
    <property type="entry name" value="RIBOSOMAL PROTEIN S12 METHYLTHIOTRANSFERASE ACCESSORY FACTOR YCAO"/>
    <property type="match status" value="1"/>
</dbReference>
<dbReference type="PROSITE" id="PS51664">
    <property type="entry name" value="YCAO"/>
    <property type="match status" value="1"/>
</dbReference>
<comment type="caution">
    <text evidence="2">The sequence shown here is derived from an EMBL/GenBank/DDBJ whole genome shotgun (WGS) entry which is preliminary data.</text>
</comment>
<dbReference type="InterPro" id="IPR011990">
    <property type="entry name" value="TPR-like_helical_dom_sf"/>
</dbReference>
<dbReference type="NCBIfam" id="TIGR00702">
    <property type="entry name" value="YcaO-type kinase domain"/>
    <property type="match status" value="1"/>
</dbReference>
<evidence type="ECO:0000259" key="1">
    <source>
        <dbReference type="PROSITE" id="PS51664"/>
    </source>
</evidence>
<dbReference type="Pfam" id="PF02624">
    <property type="entry name" value="YcaO"/>
    <property type="match status" value="1"/>
</dbReference>
<evidence type="ECO:0000313" key="3">
    <source>
        <dbReference type="Proteomes" id="UP000482487"/>
    </source>
</evidence>
<proteinExistence type="predicted"/>
<evidence type="ECO:0000313" key="2">
    <source>
        <dbReference type="EMBL" id="MYL85093.1"/>
    </source>
</evidence>
<gene>
    <name evidence="2" type="ORF">GTA51_18445</name>
</gene>
<dbReference type="InterPro" id="IPR003776">
    <property type="entry name" value="YcaO-like_dom"/>
</dbReference>
<reference evidence="2 3" key="1">
    <citation type="submission" date="2020-01" db="EMBL/GenBank/DDBJ databases">
        <title>Genome sequence of Desulfovibrio aerotolerans DSM 16695(T).</title>
        <authorList>
            <person name="Karnachuk O."/>
            <person name="Avakyan M."/>
            <person name="Mardanov A."/>
            <person name="Kadnikov V."/>
            <person name="Ravin N."/>
        </authorList>
    </citation>
    <scope>NUCLEOTIDE SEQUENCE [LARGE SCALE GENOMIC DNA]</scope>
    <source>
        <strain evidence="2 3">DSM 16695</strain>
    </source>
</reference>
<dbReference type="SUPFAM" id="SSF48452">
    <property type="entry name" value="TPR-like"/>
    <property type="match status" value="1"/>
</dbReference>
<dbReference type="OrthoDB" id="5380721at2"/>
<protein>
    <recommendedName>
        <fullName evidence="1">YcaO domain-containing protein</fullName>
    </recommendedName>
</protein>
<sequence length="581" mass="61863">MDHHASPPPGLIQRPKGYTVDQDKIITPAETVARAKDAFARLGSGVLAETRRIDTGRLGIPVFLSICGEAARAVMPTRKQMGKGASPEQAEASALMELAERYSFFSFWRDEDRFFPATWSEAEAHFGDALVPLSVIRASVGETMSDADARRILDLLPWRFVLVRDVAQGKEVAVPLDWFKILNEFNGSSAGNCFEESVLQGACELIERHVCAVIDRTRPTLPTIDPASLDDPVLSGLLDAFTSQGITVWLKDFTLDQPVPTVAALAYDPNTFPQTSEIVFTAGTATSPAKAAIRALTEVAQLAGDFESRSNYEASGLPKFTTLADAAWVAEGPLVPLAGLPDLARDDIAEELAILAAALAERGFPLYTVDTTHPALGLSANYNVVPGFAFRERTPAASLGLFTGRLLAEEADPATADAGLAALAEIYPSAPFVAFFEGVLSLRLGDAEAGAAQFACAEALQTSGEDKALAAFYQAHALSQLGRFEDIVPILDRAVALCPEVKEYFNLRGVAHFKAERYAAAAADFTAALALDAGSAMDLANLGLCQARLGQDLLAVQNLKAALALDPSITFATDQLTALGC</sequence>
<dbReference type="Proteomes" id="UP000482487">
    <property type="component" value="Unassembled WGS sequence"/>
</dbReference>